<dbReference type="Proteomes" id="UP000306985">
    <property type="component" value="Unassembled WGS sequence"/>
</dbReference>
<feature type="compositionally biased region" description="Low complexity" evidence="10">
    <location>
        <begin position="49"/>
        <end position="68"/>
    </location>
</feature>
<dbReference type="EMBL" id="SZZH01000003">
    <property type="protein sequence ID" value="TKV58624.1"/>
    <property type="molecule type" value="Genomic_DNA"/>
</dbReference>
<dbReference type="InterPro" id="IPR038379">
    <property type="entry name" value="SecE_sf"/>
</dbReference>
<dbReference type="InterPro" id="IPR001901">
    <property type="entry name" value="Translocase_SecE/Sec61-g"/>
</dbReference>
<evidence type="ECO:0000256" key="5">
    <source>
        <dbReference type="ARBA" id="ARBA00022927"/>
    </source>
</evidence>
<keyword evidence="12" id="KW-1185">Reference proteome</keyword>
<evidence type="ECO:0000256" key="6">
    <source>
        <dbReference type="ARBA" id="ARBA00022989"/>
    </source>
</evidence>
<proteinExistence type="inferred from homology"/>
<comment type="subunit">
    <text evidence="9">Component of the Sec protein translocase complex. Heterotrimer consisting of SecY, SecE and SecG subunits. The heterotrimers can form oligomers, although 1 heterotrimer is thought to be able to translocate proteins. Interacts with the ribosome. Interacts with SecDF, and other proteins may be involved. Interacts with SecA.</text>
</comment>
<feature type="region of interest" description="Disordered" evidence="10">
    <location>
        <begin position="1"/>
        <end position="117"/>
    </location>
</feature>
<dbReference type="RefSeq" id="WP_137450285.1">
    <property type="nucleotide sequence ID" value="NZ_SZZH01000003.1"/>
</dbReference>
<comment type="caution">
    <text evidence="11">The sequence shown here is derived from an EMBL/GenBank/DDBJ whole genome shotgun (WGS) entry which is preliminary data.</text>
</comment>
<evidence type="ECO:0000256" key="10">
    <source>
        <dbReference type="SAM" id="MobiDB-lite"/>
    </source>
</evidence>
<dbReference type="Gene3D" id="1.20.5.1030">
    <property type="entry name" value="Preprotein translocase secy subunit"/>
    <property type="match status" value="1"/>
</dbReference>
<evidence type="ECO:0000256" key="7">
    <source>
        <dbReference type="ARBA" id="ARBA00023010"/>
    </source>
</evidence>
<name>A0A4U6QEG9_9ACTN</name>
<dbReference type="GO" id="GO:0005886">
    <property type="term" value="C:plasma membrane"/>
    <property type="evidence" value="ECO:0007669"/>
    <property type="project" value="UniProtKB-SubCell"/>
</dbReference>
<dbReference type="PANTHER" id="PTHR33910:SF1">
    <property type="entry name" value="PROTEIN TRANSLOCASE SUBUNIT SECE"/>
    <property type="match status" value="1"/>
</dbReference>
<dbReference type="HAMAP" id="MF_00422">
    <property type="entry name" value="SecE"/>
    <property type="match status" value="1"/>
</dbReference>
<dbReference type="GO" id="GO:0043952">
    <property type="term" value="P:protein transport by the Sec complex"/>
    <property type="evidence" value="ECO:0007669"/>
    <property type="project" value="UniProtKB-UniRule"/>
</dbReference>
<keyword evidence="6 9" id="KW-1133">Transmembrane helix</keyword>
<dbReference type="Pfam" id="PF00584">
    <property type="entry name" value="SecE"/>
    <property type="match status" value="1"/>
</dbReference>
<evidence type="ECO:0000256" key="2">
    <source>
        <dbReference type="ARBA" id="ARBA00022448"/>
    </source>
</evidence>
<dbReference type="GO" id="GO:0008320">
    <property type="term" value="F:protein transmembrane transporter activity"/>
    <property type="evidence" value="ECO:0007669"/>
    <property type="project" value="UniProtKB-UniRule"/>
</dbReference>
<dbReference type="AlphaFoldDB" id="A0A4U6QEG9"/>
<keyword evidence="5 9" id="KW-0653">Protein transport</keyword>
<sequence>MSNDRDPAPRDGETPAGSAADETSSTAGSDDSTASAPAETAADGGTTPRAAAGSARAAARAAAGARPAPKARRSVTVDADGEPTTAETADSDDDAVGTVKARSERKGGATRSRAEASAGEGRGNIFVRLRRFLREVVAELRKVIWPSRNQMVTYTIVVIVFVSVMVAYVAGLDVLFARGVLAIFG</sequence>
<dbReference type="PANTHER" id="PTHR33910">
    <property type="entry name" value="PROTEIN TRANSLOCASE SUBUNIT SECE"/>
    <property type="match status" value="1"/>
</dbReference>
<evidence type="ECO:0000256" key="3">
    <source>
        <dbReference type="ARBA" id="ARBA00022475"/>
    </source>
</evidence>
<evidence type="ECO:0000256" key="1">
    <source>
        <dbReference type="ARBA" id="ARBA00004370"/>
    </source>
</evidence>
<evidence type="ECO:0000256" key="4">
    <source>
        <dbReference type="ARBA" id="ARBA00022692"/>
    </source>
</evidence>
<dbReference type="PROSITE" id="PS01067">
    <property type="entry name" value="SECE_SEC61G"/>
    <property type="match status" value="1"/>
</dbReference>
<dbReference type="GO" id="GO:0009306">
    <property type="term" value="P:protein secretion"/>
    <property type="evidence" value="ECO:0007669"/>
    <property type="project" value="UniProtKB-UniRule"/>
</dbReference>
<comment type="subcellular location">
    <subcellularLocation>
        <location evidence="9">Cell membrane</location>
        <topology evidence="9">Single-pass membrane protein</topology>
    </subcellularLocation>
    <subcellularLocation>
        <location evidence="1">Membrane</location>
    </subcellularLocation>
</comment>
<keyword evidence="4 9" id="KW-0812">Transmembrane</keyword>
<dbReference type="GO" id="GO:0006605">
    <property type="term" value="P:protein targeting"/>
    <property type="evidence" value="ECO:0007669"/>
    <property type="project" value="UniProtKB-UniRule"/>
</dbReference>
<keyword evidence="3 9" id="KW-1003">Cell membrane</keyword>
<keyword evidence="2 9" id="KW-0813">Transport</keyword>
<evidence type="ECO:0000313" key="11">
    <source>
        <dbReference type="EMBL" id="TKV58624.1"/>
    </source>
</evidence>
<comment type="function">
    <text evidence="9">Essential subunit of the Sec protein translocation channel SecYEG. Clamps together the 2 halves of SecY. May contact the channel plug during translocation.</text>
</comment>
<dbReference type="InterPro" id="IPR005807">
    <property type="entry name" value="SecE_bac"/>
</dbReference>
<feature type="compositionally biased region" description="Low complexity" evidence="10">
    <location>
        <begin position="16"/>
        <end position="36"/>
    </location>
</feature>
<evidence type="ECO:0000313" key="12">
    <source>
        <dbReference type="Proteomes" id="UP000306985"/>
    </source>
</evidence>
<evidence type="ECO:0000256" key="9">
    <source>
        <dbReference type="HAMAP-Rule" id="MF_00422"/>
    </source>
</evidence>
<comment type="similarity">
    <text evidence="9">Belongs to the SecE/SEC61-gamma family.</text>
</comment>
<feature type="compositionally biased region" description="Basic and acidic residues" evidence="10">
    <location>
        <begin position="1"/>
        <end position="13"/>
    </location>
</feature>
<dbReference type="GO" id="GO:0065002">
    <property type="term" value="P:intracellular protein transmembrane transport"/>
    <property type="evidence" value="ECO:0007669"/>
    <property type="project" value="UniProtKB-UniRule"/>
</dbReference>
<accession>A0A4U6QEG9</accession>
<dbReference type="NCBIfam" id="TIGR00964">
    <property type="entry name" value="secE_bact"/>
    <property type="match status" value="1"/>
</dbReference>
<gene>
    <name evidence="9 11" type="primary">secE</name>
    <name evidence="11" type="ORF">FDO65_13935</name>
</gene>
<keyword evidence="7 9" id="KW-0811">Translocation</keyword>
<organism evidence="11 12">
    <name type="scientific">Nakamurella flava</name>
    <dbReference type="NCBI Taxonomy" id="2576308"/>
    <lineage>
        <taxon>Bacteria</taxon>
        <taxon>Bacillati</taxon>
        <taxon>Actinomycetota</taxon>
        <taxon>Actinomycetes</taxon>
        <taxon>Nakamurellales</taxon>
        <taxon>Nakamurellaceae</taxon>
        <taxon>Nakamurella</taxon>
    </lineage>
</organism>
<keyword evidence="8 9" id="KW-0472">Membrane</keyword>
<feature type="transmembrane region" description="Helical" evidence="9">
    <location>
        <begin position="151"/>
        <end position="171"/>
    </location>
</feature>
<protein>
    <recommendedName>
        <fullName evidence="9">Protein translocase subunit SecE</fullName>
    </recommendedName>
</protein>
<evidence type="ECO:0000256" key="8">
    <source>
        <dbReference type="ARBA" id="ARBA00023136"/>
    </source>
</evidence>
<reference evidence="11 12" key="1">
    <citation type="submission" date="2019-05" db="EMBL/GenBank/DDBJ databases">
        <title>Nakamurella sp. N5BH11, whole genome shotgun sequence.</title>
        <authorList>
            <person name="Tuo L."/>
        </authorList>
    </citation>
    <scope>NUCLEOTIDE SEQUENCE [LARGE SCALE GENOMIC DNA]</scope>
    <source>
        <strain evidence="11 12">N5BH11</strain>
    </source>
</reference>